<feature type="chain" id="PRO_5045947628" evidence="1">
    <location>
        <begin position="19"/>
        <end position="373"/>
    </location>
</feature>
<keyword evidence="1" id="KW-0732">Signal</keyword>
<evidence type="ECO:0000313" key="3">
    <source>
        <dbReference type="Proteomes" id="UP001642520"/>
    </source>
</evidence>
<evidence type="ECO:0000256" key="1">
    <source>
        <dbReference type="SAM" id="SignalP"/>
    </source>
</evidence>
<gene>
    <name evidence="2" type="ORF">XYLVIOL_LOCUS3802</name>
</gene>
<evidence type="ECO:0000313" key="2">
    <source>
        <dbReference type="EMBL" id="CAL7939319.1"/>
    </source>
</evidence>
<sequence>MIVRSILLFVASITLIFAQQSHSGNLFDKRGTREFQGMRGMKSFALSSSEDLLKRAPMGFQGTRGKKSSIIADVENELFPDSVNKRAPMGFQGMRGKKDNPATTNFEAIYSLNDYEKRAPMGFQGTRGKKALLAEDEYYKRAPMGFQGMRGKKSLEQILGDIEKRTAARFHDSPGKRVYSIDYPDYGRTSSIDRYRNFLDKSEFLREWKKRAPMGFQGTRGKKTSFATLDEFDKRGVISFHGAQDTNDTLDNYLDYSNNPVSYEKRSMDFQDTGGDSFKRARMGFHGMRGKRDATDMYEYDSGSARTPMDYQAGINNQGKSLSVYKVEKRSPYRYLGARGKKNPRWEFRGKFVGVRGKKSSIVKGVGRKQAVF</sequence>
<dbReference type="Proteomes" id="UP001642520">
    <property type="component" value="Unassembled WGS sequence"/>
</dbReference>
<comment type="caution">
    <text evidence="2">The sequence shown here is derived from an EMBL/GenBank/DDBJ whole genome shotgun (WGS) entry which is preliminary data.</text>
</comment>
<feature type="signal peptide" evidence="1">
    <location>
        <begin position="1"/>
        <end position="18"/>
    </location>
</feature>
<keyword evidence="3" id="KW-1185">Reference proteome</keyword>
<reference evidence="2 3" key="1">
    <citation type="submission" date="2024-08" db="EMBL/GenBank/DDBJ databases">
        <authorList>
            <person name="Will J Nash"/>
            <person name="Angela Man"/>
            <person name="Seanna McTaggart"/>
            <person name="Kendall Baker"/>
            <person name="Tom Barker"/>
            <person name="Leah Catchpole"/>
            <person name="Alex Durrant"/>
            <person name="Karim Gharbi"/>
            <person name="Naomi Irish"/>
            <person name="Gemy Kaithakottil"/>
            <person name="Debby Ku"/>
            <person name="Aaliyah Providence"/>
            <person name="Felix Shaw"/>
            <person name="David Swarbreck"/>
            <person name="Chris Watkins"/>
            <person name="Ann M. McCartney"/>
            <person name="Giulio Formenti"/>
            <person name="Alice Mouton"/>
            <person name="Noel Vella"/>
            <person name="Bjorn M von Reumont"/>
            <person name="Adriana Vella"/>
            <person name="Wilfried Haerty"/>
        </authorList>
    </citation>
    <scope>NUCLEOTIDE SEQUENCE [LARGE SCALE GENOMIC DNA]</scope>
</reference>
<name>A0ABP1NE98_XYLVO</name>
<accession>A0ABP1NE98</accession>
<dbReference type="EMBL" id="CAXAJV020001289">
    <property type="protein sequence ID" value="CAL7939319.1"/>
    <property type="molecule type" value="Genomic_DNA"/>
</dbReference>
<organism evidence="2 3">
    <name type="scientific">Xylocopa violacea</name>
    <name type="common">Violet carpenter bee</name>
    <name type="synonym">Apis violacea</name>
    <dbReference type="NCBI Taxonomy" id="135666"/>
    <lineage>
        <taxon>Eukaryota</taxon>
        <taxon>Metazoa</taxon>
        <taxon>Ecdysozoa</taxon>
        <taxon>Arthropoda</taxon>
        <taxon>Hexapoda</taxon>
        <taxon>Insecta</taxon>
        <taxon>Pterygota</taxon>
        <taxon>Neoptera</taxon>
        <taxon>Endopterygota</taxon>
        <taxon>Hymenoptera</taxon>
        <taxon>Apocrita</taxon>
        <taxon>Aculeata</taxon>
        <taxon>Apoidea</taxon>
        <taxon>Anthophila</taxon>
        <taxon>Apidae</taxon>
        <taxon>Xylocopa</taxon>
        <taxon>Xylocopa</taxon>
    </lineage>
</organism>
<proteinExistence type="predicted"/>
<protein>
    <submittedName>
        <fullName evidence="2">Uncharacterized protein</fullName>
    </submittedName>
</protein>